<sequence length="495" mass="57457">MYGAPDSTTVHVEPLVRPLERSMSQRDYDHLQQLIQREKQRREEKLREQLQQQYALQEQKRMELALYRLAYLQARERQQREEQIQRAIQAYRQKQLIRAVEEQVYRQKIAAALEQQQQELMRRRYLQHLRAQLAQRRQDSPRPVLYQSEPCFDDYKQQHMCQVLRHVFGEEPEKQETVEDDGDPDWVDEPDEEQALESLWDRMTLASEDDEDEDDEPSPSYQQLQQQSRQLPQQQQLIGEQHQRSMGSSETTTPSAPALSISSSPSATFTRSPADTNMADYSQEEQREEEERQQEALATLLRQLVQKRQDEQLMESDGQGEQFMEGRETQPEKELVTPAKEEKATPLGGFIPQTVMTEAEPTPASELSPATLGGDTPVPADERSSSDQDQVDETEKQAQLTKLDYIERKLKDIQATHQSQPLGPLTIDKALKTLPATTKANKEFLKREEELVQLLLQLDSIESFGLDEIRQRRKDAVHTAEKLLQSLDDYKSTSL</sequence>
<feature type="region of interest" description="Disordered" evidence="2">
    <location>
        <begin position="207"/>
        <end position="398"/>
    </location>
</feature>
<keyword evidence="5" id="KW-1185">Reference proteome</keyword>
<dbReference type="SUPFAM" id="SSF63491">
    <property type="entry name" value="BAG domain"/>
    <property type="match status" value="1"/>
</dbReference>
<dbReference type="SMART" id="SM00264">
    <property type="entry name" value="BAG"/>
    <property type="match status" value="1"/>
</dbReference>
<dbReference type="Pfam" id="PF02179">
    <property type="entry name" value="BAG"/>
    <property type="match status" value="1"/>
</dbReference>
<evidence type="ECO:0000313" key="4">
    <source>
        <dbReference type="EMBL" id="KAG2175050.1"/>
    </source>
</evidence>
<evidence type="ECO:0000256" key="2">
    <source>
        <dbReference type="SAM" id="MobiDB-lite"/>
    </source>
</evidence>
<feature type="compositionally biased region" description="Basic and acidic residues" evidence="2">
    <location>
        <begin position="324"/>
        <end position="344"/>
    </location>
</feature>
<feature type="domain" description="BAG" evidence="3">
    <location>
        <begin position="439"/>
        <end position="491"/>
    </location>
</feature>
<dbReference type="PROSITE" id="PS51035">
    <property type="entry name" value="BAG"/>
    <property type="match status" value="1"/>
</dbReference>
<protein>
    <recommendedName>
        <fullName evidence="3">BAG domain-containing protein</fullName>
    </recommendedName>
</protein>
<feature type="coiled-coil region" evidence="1">
    <location>
        <begin position="28"/>
        <end position="94"/>
    </location>
</feature>
<name>A0A8H7PJV7_MORIS</name>
<dbReference type="AlphaFoldDB" id="A0A8H7PJV7"/>
<dbReference type="Proteomes" id="UP000654370">
    <property type="component" value="Unassembled WGS sequence"/>
</dbReference>
<proteinExistence type="predicted"/>
<accession>A0A8H7PJV7</accession>
<evidence type="ECO:0000313" key="5">
    <source>
        <dbReference type="Proteomes" id="UP000654370"/>
    </source>
</evidence>
<organism evidence="4 5">
    <name type="scientific">Mortierella isabellina</name>
    <name type="common">Filamentous fungus</name>
    <name type="synonym">Umbelopsis isabellina</name>
    <dbReference type="NCBI Taxonomy" id="91625"/>
    <lineage>
        <taxon>Eukaryota</taxon>
        <taxon>Fungi</taxon>
        <taxon>Fungi incertae sedis</taxon>
        <taxon>Mucoromycota</taxon>
        <taxon>Mucoromycotina</taxon>
        <taxon>Umbelopsidomycetes</taxon>
        <taxon>Umbelopsidales</taxon>
        <taxon>Umbelopsidaceae</taxon>
        <taxon>Umbelopsis</taxon>
    </lineage>
</organism>
<dbReference type="Gene3D" id="1.20.58.120">
    <property type="entry name" value="BAG domain"/>
    <property type="match status" value="1"/>
</dbReference>
<reference evidence="4" key="1">
    <citation type="submission" date="2020-12" db="EMBL/GenBank/DDBJ databases">
        <title>Metabolic potential, ecology and presence of endohyphal bacteria is reflected in genomic diversity of Mucoromycotina.</title>
        <authorList>
            <person name="Muszewska A."/>
            <person name="Okrasinska A."/>
            <person name="Steczkiewicz K."/>
            <person name="Drgas O."/>
            <person name="Orlowska M."/>
            <person name="Perlinska-Lenart U."/>
            <person name="Aleksandrzak-Piekarczyk T."/>
            <person name="Szatraj K."/>
            <person name="Zielenkiewicz U."/>
            <person name="Pilsyk S."/>
            <person name="Malc E."/>
            <person name="Mieczkowski P."/>
            <person name="Kruszewska J.S."/>
            <person name="Biernat P."/>
            <person name="Pawlowska J."/>
        </authorList>
    </citation>
    <scope>NUCLEOTIDE SEQUENCE</scope>
    <source>
        <strain evidence="4">WA0000067209</strain>
    </source>
</reference>
<gene>
    <name evidence="4" type="ORF">INT43_006112</name>
</gene>
<keyword evidence="1" id="KW-0175">Coiled coil</keyword>
<comment type="caution">
    <text evidence="4">The sequence shown here is derived from an EMBL/GenBank/DDBJ whole genome shotgun (WGS) entry which is preliminary data.</text>
</comment>
<evidence type="ECO:0000259" key="3">
    <source>
        <dbReference type="PROSITE" id="PS51035"/>
    </source>
</evidence>
<dbReference type="InterPro" id="IPR036533">
    <property type="entry name" value="BAG_dom_sf"/>
</dbReference>
<dbReference type="InterPro" id="IPR003103">
    <property type="entry name" value="BAG_domain"/>
</dbReference>
<dbReference type="OrthoDB" id="333905at2759"/>
<feature type="compositionally biased region" description="Low complexity" evidence="2">
    <location>
        <begin position="218"/>
        <end position="237"/>
    </location>
</feature>
<evidence type="ECO:0000256" key="1">
    <source>
        <dbReference type="SAM" id="Coils"/>
    </source>
</evidence>
<dbReference type="GO" id="GO:0051087">
    <property type="term" value="F:protein-folding chaperone binding"/>
    <property type="evidence" value="ECO:0007669"/>
    <property type="project" value="InterPro"/>
</dbReference>
<feature type="compositionally biased region" description="Acidic residues" evidence="2">
    <location>
        <begin position="207"/>
        <end position="217"/>
    </location>
</feature>
<feature type="compositionally biased region" description="Low complexity" evidence="2">
    <location>
        <begin position="251"/>
        <end position="274"/>
    </location>
</feature>
<dbReference type="EMBL" id="JAEPQZ010000012">
    <property type="protein sequence ID" value="KAG2175050.1"/>
    <property type="molecule type" value="Genomic_DNA"/>
</dbReference>